<accession>A0AAE0AQA9</accession>
<sequence length="271" mass="31892">MIIFTWNARGLDNPRAFTILQTHKQELQSDIMFLMETKCKLNKLETWRVKLEFEGKLVVESVVQRFHSWALLRRLKGLSTLPWLCMGDFNEILCDSEKMGGNKKNWHQILNFREALDDCGLEEIGFVGPRVGMKNKVKRLYFEECWASYRECYNIVSASWLANIGGTITDVVLRNIESCGKRLADWNILRRRGMRRDISMYRADLKNACQKERPDLCAMINGLEAHLDDALHVEERYWCQRARVEWLKFGDRNTHFFFTLKLLYGGLEIKL</sequence>
<evidence type="ECO:0000313" key="1">
    <source>
        <dbReference type="EMBL" id="KAK3222241.1"/>
    </source>
</evidence>
<keyword evidence="2" id="KW-1185">Reference proteome</keyword>
<comment type="caution">
    <text evidence="1">The sequence shown here is derived from an EMBL/GenBank/DDBJ whole genome shotgun (WGS) entry which is preliminary data.</text>
</comment>
<dbReference type="InterPro" id="IPR036691">
    <property type="entry name" value="Endo/exonu/phosph_ase_sf"/>
</dbReference>
<dbReference type="AlphaFoldDB" id="A0AAE0AQA9"/>
<evidence type="ECO:0000313" key="2">
    <source>
        <dbReference type="Proteomes" id="UP001281410"/>
    </source>
</evidence>
<reference evidence="1" key="1">
    <citation type="journal article" date="2023" name="Plant J.">
        <title>Genome sequences and population genomics provide insights into the demographic history, inbreeding, and mutation load of two 'living fossil' tree species of Dipteronia.</title>
        <authorList>
            <person name="Feng Y."/>
            <person name="Comes H.P."/>
            <person name="Chen J."/>
            <person name="Zhu S."/>
            <person name="Lu R."/>
            <person name="Zhang X."/>
            <person name="Li P."/>
            <person name="Qiu J."/>
            <person name="Olsen K.M."/>
            <person name="Qiu Y."/>
        </authorList>
    </citation>
    <scope>NUCLEOTIDE SEQUENCE</scope>
    <source>
        <strain evidence="1">NBL</strain>
    </source>
</reference>
<name>A0AAE0AQA9_9ROSI</name>
<proteinExistence type="predicted"/>
<organism evidence="1 2">
    <name type="scientific">Dipteronia sinensis</name>
    <dbReference type="NCBI Taxonomy" id="43782"/>
    <lineage>
        <taxon>Eukaryota</taxon>
        <taxon>Viridiplantae</taxon>
        <taxon>Streptophyta</taxon>
        <taxon>Embryophyta</taxon>
        <taxon>Tracheophyta</taxon>
        <taxon>Spermatophyta</taxon>
        <taxon>Magnoliopsida</taxon>
        <taxon>eudicotyledons</taxon>
        <taxon>Gunneridae</taxon>
        <taxon>Pentapetalae</taxon>
        <taxon>rosids</taxon>
        <taxon>malvids</taxon>
        <taxon>Sapindales</taxon>
        <taxon>Sapindaceae</taxon>
        <taxon>Hippocastanoideae</taxon>
        <taxon>Acereae</taxon>
        <taxon>Dipteronia</taxon>
    </lineage>
</organism>
<gene>
    <name evidence="1" type="ORF">Dsin_009266</name>
</gene>
<dbReference type="Proteomes" id="UP001281410">
    <property type="component" value="Unassembled WGS sequence"/>
</dbReference>
<dbReference type="EMBL" id="JANJYJ010000003">
    <property type="protein sequence ID" value="KAK3222241.1"/>
    <property type="molecule type" value="Genomic_DNA"/>
</dbReference>
<dbReference type="SUPFAM" id="SSF56219">
    <property type="entry name" value="DNase I-like"/>
    <property type="match status" value="1"/>
</dbReference>
<evidence type="ECO:0008006" key="3">
    <source>
        <dbReference type="Google" id="ProtNLM"/>
    </source>
</evidence>
<protein>
    <recommendedName>
        <fullName evidence="3">Endonuclease/exonuclease/phosphatase domain-containing protein</fullName>
    </recommendedName>
</protein>